<protein>
    <submittedName>
        <fullName evidence="3">Tyrosine-type recombinase/integrase</fullName>
    </submittedName>
</protein>
<dbReference type="InterPro" id="IPR011010">
    <property type="entry name" value="DNA_brk_join_enz"/>
</dbReference>
<evidence type="ECO:0000259" key="2">
    <source>
        <dbReference type="PROSITE" id="PS51898"/>
    </source>
</evidence>
<dbReference type="Gene3D" id="1.10.443.10">
    <property type="entry name" value="Intergrase catalytic core"/>
    <property type="match status" value="1"/>
</dbReference>
<accession>A0A5C8UMA5</accession>
<dbReference type="RefSeq" id="WP_147784338.1">
    <property type="nucleotide sequence ID" value="NZ_VRMG01000009.1"/>
</dbReference>
<organism evidence="3 4">
    <name type="scientific">Lacisediminihabitans profunda</name>
    <dbReference type="NCBI Taxonomy" id="2594790"/>
    <lineage>
        <taxon>Bacteria</taxon>
        <taxon>Bacillati</taxon>
        <taxon>Actinomycetota</taxon>
        <taxon>Actinomycetes</taxon>
        <taxon>Micrococcales</taxon>
        <taxon>Microbacteriaceae</taxon>
        <taxon>Lacisediminihabitans</taxon>
    </lineage>
</organism>
<dbReference type="InterPro" id="IPR013762">
    <property type="entry name" value="Integrase-like_cat_sf"/>
</dbReference>
<name>A0A5C8UMA5_9MICO</name>
<evidence type="ECO:0000313" key="3">
    <source>
        <dbReference type="EMBL" id="TXN29320.1"/>
    </source>
</evidence>
<sequence>MTIQLQEGTHGMERAQDWREILREFAMHQRAANMSEKTIANREECLLMLAARSGSSPLRVTKGEILQMMTRPHFRTGAPLAGGTKQSERSYFQGFFAWMQDEGYRPDNPAATVPKVKLPRRKARPFRPAQVEAILDSGAYSRTRDLIMIAALSGLRLGEIVKIKGENIDWEAGTLYSLRKGGVEHTVALHPALLALADRYPKSGWWFPSPYKNNKFPNGQGHLLMASASDAISKAIRRAGISDPRITGHSLRHFYATQLLEKGASIRIIQEMLGHASLATTQLYLEVTDQQMTDTVGMLSTIAVRTHSNRAKRTLPDGVTLNAP</sequence>
<gene>
    <name evidence="3" type="ORF">FVP33_14165</name>
</gene>
<dbReference type="PANTHER" id="PTHR30349:SF64">
    <property type="entry name" value="PROPHAGE INTEGRASE INTD-RELATED"/>
    <property type="match status" value="1"/>
</dbReference>
<dbReference type="SUPFAM" id="SSF56349">
    <property type="entry name" value="DNA breaking-rejoining enzymes"/>
    <property type="match status" value="1"/>
</dbReference>
<dbReference type="Pfam" id="PF00589">
    <property type="entry name" value="Phage_integrase"/>
    <property type="match status" value="1"/>
</dbReference>
<dbReference type="AlphaFoldDB" id="A0A5C8UMA5"/>
<dbReference type="EMBL" id="VRMG01000009">
    <property type="protein sequence ID" value="TXN29320.1"/>
    <property type="molecule type" value="Genomic_DNA"/>
</dbReference>
<dbReference type="InterPro" id="IPR050090">
    <property type="entry name" value="Tyrosine_recombinase_XerCD"/>
</dbReference>
<feature type="domain" description="Tyr recombinase" evidence="2">
    <location>
        <begin position="121"/>
        <end position="297"/>
    </location>
</feature>
<proteinExistence type="predicted"/>
<evidence type="ECO:0000313" key="4">
    <source>
        <dbReference type="Proteomes" id="UP000321379"/>
    </source>
</evidence>
<keyword evidence="4" id="KW-1185">Reference proteome</keyword>
<dbReference type="GO" id="GO:0003677">
    <property type="term" value="F:DNA binding"/>
    <property type="evidence" value="ECO:0007669"/>
    <property type="project" value="InterPro"/>
</dbReference>
<comment type="caution">
    <text evidence="3">The sequence shown here is derived from an EMBL/GenBank/DDBJ whole genome shotgun (WGS) entry which is preliminary data.</text>
</comment>
<dbReference type="Proteomes" id="UP000321379">
    <property type="component" value="Unassembled WGS sequence"/>
</dbReference>
<dbReference type="CDD" id="cd00397">
    <property type="entry name" value="DNA_BRE_C"/>
    <property type="match status" value="1"/>
</dbReference>
<dbReference type="PROSITE" id="PS51898">
    <property type="entry name" value="TYR_RECOMBINASE"/>
    <property type="match status" value="1"/>
</dbReference>
<keyword evidence="1" id="KW-0233">DNA recombination</keyword>
<evidence type="ECO:0000256" key="1">
    <source>
        <dbReference type="ARBA" id="ARBA00023172"/>
    </source>
</evidence>
<reference evidence="3 4" key="1">
    <citation type="submission" date="2019-08" db="EMBL/GenBank/DDBJ databases">
        <title>Bacterial whole genome sequence for Glaciihabitans sp. CHu50b-6-2.</title>
        <authorList>
            <person name="Jin L."/>
        </authorList>
    </citation>
    <scope>NUCLEOTIDE SEQUENCE [LARGE SCALE GENOMIC DNA]</scope>
    <source>
        <strain evidence="3 4">CHu50b-6-2</strain>
    </source>
</reference>
<dbReference type="GO" id="GO:0006310">
    <property type="term" value="P:DNA recombination"/>
    <property type="evidence" value="ECO:0007669"/>
    <property type="project" value="UniProtKB-KW"/>
</dbReference>
<dbReference type="PANTHER" id="PTHR30349">
    <property type="entry name" value="PHAGE INTEGRASE-RELATED"/>
    <property type="match status" value="1"/>
</dbReference>
<dbReference type="InterPro" id="IPR002104">
    <property type="entry name" value="Integrase_catalytic"/>
</dbReference>
<dbReference type="GO" id="GO:0015074">
    <property type="term" value="P:DNA integration"/>
    <property type="evidence" value="ECO:0007669"/>
    <property type="project" value="InterPro"/>
</dbReference>